<name>A0A9W9AS18_9AGAR</name>
<protein>
    <submittedName>
        <fullName evidence="5">SET domain-containing protein</fullName>
    </submittedName>
</protein>
<dbReference type="Gene3D" id="3.90.1410.10">
    <property type="entry name" value="set domain protein methyltransferase, domain 1"/>
    <property type="match status" value="1"/>
</dbReference>
<dbReference type="PANTHER" id="PTHR13271:SF47">
    <property type="entry name" value="ACTIN-HISTIDINE N-METHYLTRANSFERASE"/>
    <property type="match status" value="1"/>
</dbReference>
<keyword evidence="1" id="KW-0489">Methyltransferase</keyword>
<reference evidence="5" key="1">
    <citation type="submission" date="2022-08" db="EMBL/GenBank/DDBJ databases">
        <title>A Global Phylogenomic Analysis of the Shiitake Genus Lentinula.</title>
        <authorList>
            <consortium name="DOE Joint Genome Institute"/>
            <person name="Sierra-Patev S."/>
            <person name="Min B."/>
            <person name="Naranjo-Ortiz M."/>
            <person name="Looney B."/>
            <person name="Konkel Z."/>
            <person name="Slot J.C."/>
            <person name="Sakamoto Y."/>
            <person name="Steenwyk J.L."/>
            <person name="Rokas A."/>
            <person name="Carro J."/>
            <person name="Camarero S."/>
            <person name="Ferreira P."/>
            <person name="Molpeceres G."/>
            <person name="Ruiz-Duenas F.J."/>
            <person name="Serrano A."/>
            <person name="Henrissat B."/>
            <person name="Drula E."/>
            <person name="Hughes K.W."/>
            <person name="Mata J.L."/>
            <person name="Ishikawa N.K."/>
            <person name="Vargas-Isla R."/>
            <person name="Ushijima S."/>
            <person name="Smith C.A."/>
            <person name="Ahrendt S."/>
            <person name="Andreopoulos W."/>
            <person name="He G."/>
            <person name="Labutti K."/>
            <person name="Lipzen A."/>
            <person name="Ng V."/>
            <person name="Riley R."/>
            <person name="Sandor L."/>
            <person name="Barry K."/>
            <person name="Martinez A.T."/>
            <person name="Xiao Y."/>
            <person name="Gibbons J.G."/>
            <person name="Terashima K."/>
            <person name="Grigoriev I.V."/>
            <person name="Hibbett D.S."/>
        </authorList>
    </citation>
    <scope>NUCLEOTIDE SEQUENCE</scope>
    <source>
        <strain evidence="5">JLM2183</strain>
    </source>
</reference>
<dbReference type="PROSITE" id="PS50280">
    <property type="entry name" value="SET"/>
    <property type="match status" value="1"/>
</dbReference>
<sequence length="451" mass="51154">MATHQSRWRNLLSWLNEHGMETSETSLLVERRLIRQGTEYYGLYTKKALSPNTTLFTVPRTALMNIKTLSSHYGIGAKSLSATQLISLHLLLHRPLPGKESLDPLFGPYISTLPRDFDYHPLSWTIKGSMGPSFELLPPSATQALRDLFSKFRSDLAGVSSYVRDNPRVLETTSKTCSDFVESSEWLIHDYLWAWLNVNTRCIYYQVKNSPADPDNITLCPILDFANHSSHLPCMSPPPPSVKRNFRSTRCLDLSLLSPSDSPIDADCELYLKYGGHCNRVLFAEYGFVLPLDLIPKDERVLEVNVDDIVETLFLEKGETGAWMKDVLVLENYWRDWTMHYASGSAFPSYRLVIALRLISIFPPGSLSPFSKDMLRPWKDVVVGNSDKLSPNLEETWRGILQCVCTTIVERASKALVKSEIQEHDSIVALWTEEKFVAERLSDLVESGETL</sequence>
<dbReference type="OrthoDB" id="341421at2759"/>
<dbReference type="InterPro" id="IPR046341">
    <property type="entry name" value="SET_dom_sf"/>
</dbReference>
<accession>A0A9W9AS18</accession>
<keyword evidence="6" id="KW-1185">Reference proteome</keyword>
<evidence type="ECO:0000259" key="4">
    <source>
        <dbReference type="PROSITE" id="PS50280"/>
    </source>
</evidence>
<dbReference type="EMBL" id="JAOTPV010000002">
    <property type="protein sequence ID" value="KAJ4487977.1"/>
    <property type="molecule type" value="Genomic_DNA"/>
</dbReference>
<dbReference type="Proteomes" id="UP001150266">
    <property type="component" value="Unassembled WGS sequence"/>
</dbReference>
<gene>
    <name evidence="5" type="ORF">J3R30DRAFT_3432521</name>
</gene>
<dbReference type="PANTHER" id="PTHR13271">
    <property type="entry name" value="UNCHARACTERIZED PUTATIVE METHYLTRANSFERASE"/>
    <property type="match status" value="1"/>
</dbReference>
<keyword evidence="2" id="KW-0808">Transferase</keyword>
<proteinExistence type="predicted"/>
<organism evidence="5 6">
    <name type="scientific">Lentinula aciculospora</name>
    <dbReference type="NCBI Taxonomy" id="153920"/>
    <lineage>
        <taxon>Eukaryota</taxon>
        <taxon>Fungi</taxon>
        <taxon>Dikarya</taxon>
        <taxon>Basidiomycota</taxon>
        <taxon>Agaricomycotina</taxon>
        <taxon>Agaricomycetes</taxon>
        <taxon>Agaricomycetidae</taxon>
        <taxon>Agaricales</taxon>
        <taxon>Marasmiineae</taxon>
        <taxon>Omphalotaceae</taxon>
        <taxon>Lentinula</taxon>
    </lineage>
</organism>
<dbReference type="InterPro" id="IPR050600">
    <property type="entry name" value="SETD3_SETD6_MTase"/>
</dbReference>
<dbReference type="SUPFAM" id="SSF82199">
    <property type="entry name" value="SET domain"/>
    <property type="match status" value="1"/>
</dbReference>
<dbReference type="AlphaFoldDB" id="A0A9W9AS18"/>
<evidence type="ECO:0000313" key="5">
    <source>
        <dbReference type="EMBL" id="KAJ4487977.1"/>
    </source>
</evidence>
<keyword evidence="3" id="KW-0949">S-adenosyl-L-methionine</keyword>
<dbReference type="GO" id="GO:0016279">
    <property type="term" value="F:protein-lysine N-methyltransferase activity"/>
    <property type="evidence" value="ECO:0007669"/>
    <property type="project" value="TreeGrafter"/>
</dbReference>
<evidence type="ECO:0000256" key="2">
    <source>
        <dbReference type="ARBA" id="ARBA00022679"/>
    </source>
</evidence>
<evidence type="ECO:0000313" key="6">
    <source>
        <dbReference type="Proteomes" id="UP001150266"/>
    </source>
</evidence>
<evidence type="ECO:0000256" key="1">
    <source>
        <dbReference type="ARBA" id="ARBA00022603"/>
    </source>
</evidence>
<feature type="domain" description="SET" evidence="4">
    <location>
        <begin position="18"/>
        <end position="275"/>
    </location>
</feature>
<comment type="caution">
    <text evidence="5">The sequence shown here is derived from an EMBL/GenBank/DDBJ whole genome shotgun (WGS) entry which is preliminary data.</text>
</comment>
<dbReference type="GO" id="GO:0032259">
    <property type="term" value="P:methylation"/>
    <property type="evidence" value="ECO:0007669"/>
    <property type="project" value="UniProtKB-KW"/>
</dbReference>
<dbReference type="InterPro" id="IPR001214">
    <property type="entry name" value="SET_dom"/>
</dbReference>
<evidence type="ECO:0000256" key="3">
    <source>
        <dbReference type="ARBA" id="ARBA00022691"/>
    </source>
</evidence>